<evidence type="ECO:0000313" key="1">
    <source>
        <dbReference type="EMBL" id="MBH8558742.1"/>
    </source>
</evidence>
<evidence type="ECO:0008006" key="3">
    <source>
        <dbReference type="Google" id="ProtNLM"/>
    </source>
</evidence>
<keyword evidence="2" id="KW-1185">Reference proteome</keyword>
<comment type="caution">
    <text evidence="1">The sequence shown here is derived from an EMBL/GenBank/DDBJ whole genome shotgun (WGS) entry which is preliminary data.</text>
</comment>
<protein>
    <recommendedName>
        <fullName evidence="3">Lipoprotein</fullName>
    </recommendedName>
</protein>
<sequence length="186" mass="20636">MKPYPLVACLLFALSVASCETDEHIYISDKLKFGRVASEEFQYATDAACTNAATKYNKGDKPIPVSTAPLAYSFKDRRWLLGKKYEVRFITQPSVQPDGKKIPYFEIDGGSETDDASNAAIIGAAILELKQKGATIIQDTVLDSPINGKRAWRVVMHTDTPINDKDNKFTQVKDDFGMIINPPYPP</sequence>
<gene>
    <name evidence="1" type="ORF">I7X13_11825</name>
</gene>
<dbReference type="Proteomes" id="UP000625631">
    <property type="component" value="Unassembled WGS sequence"/>
</dbReference>
<reference evidence="1 2" key="1">
    <citation type="submission" date="2020-12" db="EMBL/GenBank/DDBJ databases">
        <title>Hymenobacter sp.</title>
        <authorList>
            <person name="Kim M.K."/>
        </authorList>
    </citation>
    <scope>NUCLEOTIDE SEQUENCE [LARGE SCALE GENOMIC DNA]</scope>
    <source>
        <strain evidence="1 2">BT442</strain>
    </source>
</reference>
<dbReference type="RefSeq" id="WP_198069451.1">
    <property type="nucleotide sequence ID" value="NZ_JAEDAD010000004.1"/>
</dbReference>
<dbReference type="PROSITE" id="PS51257">
    <property type="entry name" value="PROKAR_LIPOPROTEIN"/>
    <property type="match status" value="1"/>
</dbReference>
<dbReference type="EMBL" id="JAEDAE010000004">
    <property type="protein sequence ID" value="MBH8558742.1"/>
    <property type="molecule type" value="Genomic_DNA"/>
</dbReference>
<name>A0ABS0Q7U3_9BACT</name>
<organism evidence="1 2">
    <name type="scientific">Hymenobacter negativus</name>
    <dbReference type="NCBI Taxonomy" id="2795026"/>
    <lineage>
        <taxon>Bacteria</taxon>
        <taxon>Pseudomonadati</taxon>
        <taxon>Bacteroidota</taxon>
        <taxon>Cytophagia</taxon>
        <taxon>Cytophagales</taxon>
        <taxon>Hymenobacteraceae</taxon>
        <taxon>Hymenobacter</taxon>
    </lineage>
</organism>
<evidence type="ECO:0000313" key="2">
    <source>
        <dbReference type="Proteomes" id="UP000625631"/>
    </source>
</evidence>
<accession>A0ABS0Q7U3</accession>
<proteinExistence type="predicted"/>